<evidence type="ECO:0000313" key="2">
    <source>
        <dbReference type="EMBL" id="MBD1373782.1"/>
    </source>
</evidence>
<evidence type="ECO:0000313" key="3">
    <source>
        <dbReference type="Proteomes" id="UP000661691"/>
    </source>
</evidence>
<dbReference type="InterPro" id="IPR010982">
    <property type="entry name" value="Lambda_DNA-bd_dom_sf"/>
</dbReference>
<evidence type="ECO:0000259" key="1">
    <source>
        <dbReference type="PROSITE" id="PS50943"/>
    </source>
</evidence>
<accession>A0A926NCM3</accession>
<dbReference type="SUPFAM" id="SSF47413">
    <property type="entry name" value="lambda repressor-like DNA-binding domains"/>
    <property type="match status" value="1"/>
</dbReference>
<feature type="domain" description="HTH cro/C1-type" evidence="1">
    <location>
        <begin position="25"/>
        <end position="84"/>
    </location>
</feature>
<dbReference type="InterPro" id="IPR001387">
    <property type="entry name" value="Cro/C1-type_HTH"/>
</dbReference>
<dbReference type="AlphaFoldDB" id="A0A926NCM3"/>
<protein>
    <submittedName>
        <fullName evidence="2">Helix-turn-helix transcriptional regulator</fullName>
    </submittedName>
</protein>
<reference evidence="2" key="1">
    <citation type="submission" date="2020-09" db="EMBL/GenBank/DDBJ databases">
        <title>A novel bacterium of genus Hazenella, isolated from South China Sea.</title>
        <authorList>
            <person name="Huang H."/>
            <person name="Mo K."/>
            <person name="Hu Y."/>
        </authorList>
    </citation>
    <scope>NUCLEOTIDE SEQUENCE</scope>
    <source>
        <strain evidence="2">IB182357</strain>
    </source>
</reference>
<dbReference type="Proteomes" id="UP000661691">
    <property type="component" value="Unassembled WGS sequence"/>
</dbReference>
<organism evidence="2 3">
    <name type="scientific">Polycladospora coralii</name>
    <dbReference type="NCBI Taxonomy" id="2771432"/>
    <lineage>
        <taxon>Bacteria</taxon>
        <taxon>Bacillati</taxon>
        <taxon>Bacillota</taxon>
        <taxon>Bacilli</taxon>
        <taxon>Bacillales</taxon>
        <taxon>Thermoactinomycetaceae</taxon>
        <taxon>Polycladospora</taxon>
    </lineage>
</organism>
<dbReference type="EMBL" id="JACXAH010000037">
    <property type="protein sequence ID" value="MBD1373782.1"/>
    <property type="molecule type" value="Genomic_DNA"/>
</dbReference>
<dbReference type="PROSITE" id="PS50943">
    <property type="entry name" value="HTH_CROC1"/>
    <property type="match status" value="1"/>
</dbReference>
<dbReference type="CDD" id="cd00093">
    <property type="entry name" value="HTH_XRE"/>
    <property type="match status" value="1"/>
</dbReference>
<keyword evidence="3" id="KW-1185">Reference proteome</keyword>
<proteinExistence type="predicted"/>
<comment type="caution">
    <text evidence="2">The sequence shown here is derived from an EMBL/GenBank/DDBJ whole genome shotgun (WGS) entry which is preliminary data.</text>
</comment>
<dbReference type="Gene3D" id="1.10.260.40">
    <property type="entry name" value="lambda repressor-like DNA-binding domains"/>
    <property type="match status" value="1"/>
</dbReference>
<dbReference type="RefSeq" id="WP_224749809.1">
    <property type="nucleotide sequence ID" value="NZ_JACXAH010000037.1"/>
</dbReference>
<sequence length="155" mass="17926">MNSIVEETKKSTDLPIELIQIAQYLKKYRESIKLSMQNVEDHELSKSMISRIEQGERVGRGSIDAHIEKLNLYAKKLGTTIGGLDVDSDSSNLKRDLEFLEEQVDIKNIDYALTKLEVIERDIGENNPYYSFFKYVKAKALFYKANQNHNLYMAK</sequence>
<name>A0A926NCM3_9BACL</name>
<gene>
    <name evidence="2" type="ORF">IC620_15660</name>
</gene>
<dbReference type="GO" id="GO:0003677">
    <property type="term" value="F:DNA binding"/>
    <property type="evidence" value="ECO:0007669"/>
    <property type="project" value="InterPro"/>
</dbReference>